<keyword evidence="2" id="KW-0406">Ion transport</keyword>
<name>A0ABN8QHR3_9CNID</name>
<keyword evidence="4" id="KW-1133">Transmembrane helix</keyword>
<dbReference type="PANTHER" id="PTHR10117:SF54">
    <property type="entry name" value="TRANSIENT RECEPTOR POTENTIAL-GAMMA PROTEIN"/>
    <property type="match status" value="1"/>
</dbReference>
<evidence type="ECO:0000256" key="1">
    <source>
        <dbReference type="ARBA" id="ARBA00022448"/>
    </source>
</evidence>
<sequence length="181" mass="20937">MSVRGPYNVGRAVPTDPTLVRYVSAITEQKKCWDWWKITTHLGWSLLDLSEGLSTLESSDSYSETLARLLFAAYLVFALILLINMLIALLSNTYQRVQRFSVYFQKSNFLGEGTNQDNSRNEWVFKRAIAIQTFRNYYHIPVPWNIFCFPTECIHNFCTRTKAVEPEEINESTDSLDQVSC</sequence>
<dbReference type="PANTHER" id="PTHR10117">
    <property type="entry name" value="TRANSIENT RECEPTOR POTENTIAL CHANNEL"/>
    <property type="match status" value="1"/>
</dbReference>
<evidence type="ECO:0000313" key="6">
    <source>
        <dbReference type="Proteomes" id="UP001159427"/>
    </source>
</evidence>
<protein>
    <recommendedName>
        <fullName evidence="7">Ion transport domain-containing protein</fullName>
    </recommendedName>
</protein>
<dbReference type="InterPro" id="IPR002153">
    <property type="entry name" value="TRPC_channel"/>
</dbReference>
<keyword evidence="6" id="KW-1185">Reference proteome</keyword>
<keyword evidence="1" id="KW-0813">Transport</keyword>
<dbReference type="EMBL" id="CALNXI010001320">
    <property type="protein sequence ID" value="CAH3164803.1"/>
    <property type="molecule type" value="Genomic_DNA"/>
</dbReference>
<evidence type="ECO:0000313" key="5">
    <source>
        <dbReference type="EMBL" id="CAH3164803.1"/>
    </source>
</evidence>
<reference evidence="5 6" key="1">
    <citation type="submission" date="2022-05" db="EMBL/GenBank/DDBJ databases">
        <authorList>
            <consortium name="Genoscope - CEA"/>
            <person name="William W."/>
        </authorList>
    </citation>
    <scope>NUCLEOTIDE SEQUENCE [LARGE SCALE GENOMIC DNA]</scope>
</reference>
<accession>A0ABN8QHR3</accession>
<keyword evidence="4" id="KW-0472">Membrane</keyword>
<dbReference type="Proteomes" id="UP001159427">
    <property type="component" value="Unassembled WGS sequence"/>
</dbReference>
<proteinExistence type="predicted"/>
<keyword evidence="4" id="KW-0812">Transmembrane</keyword>
<comment type="caution">
    <text evidence="5">The sequence shown here is derived from an EMBL/GenBank/DDBJ whole genome shotgun (WGS) entry which is preliminary data.</text>
</comment>
<evidence type="ECO:0000256" key="2">
    <source>
        <dbReference type="ARBA" id="ARBA00023065"/>
    </source>
</evidence>
<feature type="transmembrane region" description="Helical" evidence="4">
    <location>
        <begin position="69"/>
        <end position="90"/>
    </location>
</feature>
<keyword evidence="3" id="KW-0407">Ion channel</keyword>
<evidence type="ECO:0000256" key="4">
    <source>
        <dbReference type="SAM" id="Phobius"/>
    </source>
</evidence>
<organism evidence="5 6">
    <name type="scientific">Porites evermanni</name>
    <dbReference type="NCBI Taxonomy" id="104178"/>
    <lineage>
        <taxon>Eukaryota</taxon>
        <taxon>Metazoa</taxon>
        <taxon>Cnidaria</taxon>
        <taxon>Anthozoa</taxon>
        <taxon>Hexacorallia</taxon>
        <taxon>Scleractinia</taxon>
        <taxon>Fungiina</taxon>
        <taxon>Poritidae</taxon>
        <taxon>Porites</taxon>
    </lineage>
</organism>
<evidence type="ECO:0008006" key="7">
    <source>
        <dbReference type="Google" id="ProtNLM"/>
    </source>
</evidence>
<gene>
    <name evidence="5" type="ORF">PEVE_00005103</name>
</gene>
<evidence type="ECO:0000256" key="3">
    <source>
        <dbReference type="ARBA" id="ARBA00023303"/>
    </source>
</evidence>